<protein>
    <submittedName>
        <fullName evidence="2">Uncharacterized protein</fullName>
    </submittedName>
</protein>
<feature type="region of interest" description="Disordered" evidence="1">
    <location>
        <begin position="1"/>
        <end position="26"/>
    </location>
</feature>
<organism evidence="2 3">
    <name type="scientific">Daphnia magna</name>
    <dbReference type="NCBI Taxonomy" id="35525"/>
    <lineage>
        <taxon>Eukaryota</taxon>
        <taxon>Metazoa</taxon>
        <taxon>Ecdysozoa</taxon>
        <taxon>Arthropoda</taxon>
        <taxon>Crustacea</taxon>
        <taxon>Branchiopoda</taxon>
        <taxon>Diplostraca</taxon>
        <taxon>Cladocera</taxon>
        <taxon>Anomopoda</taxon>
        <taxon>Daphniidae</taxon>
        <taxon>Daphnia</taxon>
    </lineage>
</organism>
<dbReference type="Proteomes" id="UP000076858">
    <property type="component" value="Unassembled WGS sequence"/>
</dbReference>
<evidence type="ECO:0000313" key="3">
    <source>
        <dbReference type="Proteomes" id="UP000076858"/>
    </source>
</evidence>
<evidence type="ECO:0000256" key="1">
    <source>
        <dbReference type="SAM" id="MobiDB-lite"/>
    </source>
</evidence>
<keyword evidence="3" id="KW-1185">Reference proteome</keyword>
<proteinExistence type="predicted"/>
<reference evidence="2 3" key="1">
    <citation type="submission" date="2016-03" db="EMBL/GenBank/DDBJ databases">
        <title>EvidentialGene: Evidence-directed Construction of Genes on Genomes.</title>
        <authorList>
            <person name="Gilbert D.G."/>
            <person name="Choi J.-H."/>
            <person name="Mockaitis K."/>
            <person name="Colbourne J."/>
            <person name="Pfrender M."/>
        </authorList>
    </citation>
    <scope>NUCLEOTIDE SEQUENCE [LARGE SCALE GENOMIC DNA]</scope>
    <source>
        <strain evidence="2 3">Xinb3</strain>
        <tissue evidence="2">Complete organism</tissue>
    </source>
</reference>
<sequence length="72" mass="8181">MSIGFPSLFSKKKNKKTKQKSTKKTKRHALCLLETTRACPTPVKGKDKLIITLPCCRCDLHGNPKLKKKKRT</sequence>
<accession>A0A164WKR0</accession>
<evidence type="ECO:0000313" key="2">
    <source>
        <dbReference type="EMBL" id="KZS13354.1"/>
    </source>
</evidence>
<comment type="caution">
    <text evidence="2">The sequence shown here is derived from an EMBL/GenBank/DDBJ whole genome shotgun (WGS) entry which is preliminary data.</text>
</comment>
<dbReference type="AlphaFoldDB" id="A0A164WKR0"/>
<name>A0A164WKR0_9CRUS</name>
<dbReference type="EMBL" id="LRGB01001198">
    <property type="protein sequence ID" value="KZS13354.1"/>
    <property type="molecule type" value="Genomic_DNA"/>
</dbReference>
<gene>
    <name evidence="2" type="ORF">APZ42_021538</name>
</gene>
<feature type="compositionally biased region" description="Basic residues" evidence="1">
    <location>
        <begin position="10"/>
        <end position="26"/>
    </location>
</feature>